<evidence type="ECO:0000313" key="1">
    <source>
        <dbReference type="EMBL" id="ETO03196.1"/>
    </source>
</evidence>
<comment type="caution">
    <text evidence="1">The sequence shown here is derived from an EMBL/GenBank/DDBJ whole genome shotgun (WGS) entry which is preliminary data.</text>
</comment>
<evidence type="ECO:0000313" key="2">
    <source>
        <dbReference type="Proteomes" id="UP000023152"/>
    </source>
</evidence>
<organism evidence="1 2">
    <name type="scientific">Reticulomyxa filosa</name>
    <dbReference type="NCBI Taxonomy" id="46433"/>
    <lineage>
        <taxon>Eukaryota</taxon>
        <taxon>Sar</taxon>
        <taxon>Rhizaria</taxon>
        <taxon>Retaria</taxon>
        <taxon>Foraminifera</taxon>
        <taxon>Monothalamids</taxon>
        <taxon>Reticulomyxidae</taxon>
        <taxon>Reticulomyxa</taxon>
    </lineage>
</organism>
<accession>X6LP83</accession>
<dbReference type="AlphaFoldDB" id="X6LP83"/>
<keyword evidence="2" id="KW-1185">Reference proteome</keyword>
<gene>
    <name evidence="1" type="ORF">RFI_34214</name>
</gene>
<protein>
    <submittedName>
        <fullName evidence="1">Uncharacterized protein</fullName>
    </submittedName>
</protein>
<feature type="non-terminal residue" evidence="1">
    <location>
        <position position="1"/>
    </location>
</feature>
<proteinExistence type="predicted"/>
<sequence>KTQNENEQLSLTKKKLKRYYQSQDKLVPLLDDPEQTIYMCYIRLILLTQQQFQQKDKMINNQEEEKSKHEKYDDYNEENGKWSNSLDYSLICRNQISNYKIFGMINKKNQNIVLSQRIAYLWGNDQMWNHQFQYLLHIPLRKIITIMMMKRKMKLNTYD</sequence>
<dbReference type="Proteomes" id="UP000023152">
    <property type="component" value="Unassembled WGS sequence"/>
</dbReference>
<reference evidence="1 2" key="1">
    <citation type="journal article" date="2013" name="Curr. Biol.">
        <title>The Genome of the Foraminiferan Reticulomyxa filosa.</title>
        <authorList>
            <person name="Glockner G."/>
            <person name="Hulsmann N."/>
            <person name="Schleicher M."/>
            <person name="Noegel A.A."/>
            <person name="Eichinger L."/>
            <person name="Gallinger C."/>
            <person name="Pawlowski J."/>
            <person name="Sierra R."/>
            <person name="Euteneuer U."/>
            <person name="Pillet L."/>
            <person name="Moustafa A."/>
            <person name="Platzer M."/>
            <person name="Groth M."/>
            <person name="Szafranski K."/>
            <person name="Schliwa M."/>
        </authorList>
    </citation>
    <scope>NUCLEOTIDE SEQUENCE [LARGE SCALE GENOMIC DNA]</scope>
</reference>
<dbReference type="EMBL" id="ASPP01033941">
    <property type="protein sequence ID" value="ETO03196.1"/>
    <property type="molecule type" value="Genomic_DNA"/>
</dbReference>
<name>X6LP83_RETFI</name>